<feature type="transmembrane region" description="Helical" evidence="1">
    <location>
        <begin position="37"/>
        <end position="55"/>
    </location>
</feature>
<evidence type="ECO:0000313" key="3">
    <source>
        <dbReference type="Proteomes" id="UP000319852"/>
    </source>
</evidence>
<gene>
    <name evidence="2" type="ORF">HG15A2_32640</name>
</gene>
<dbReference type="AlphaFoldDB" id="A0A517MYK9"/>
<feature type="transmembrane region" description="Helical" evidence="1">
    <location>
        <begin position="62"/>
        <end position="84"/>
    </location>
</feature>
<accession>A0A517MYK9</accession>
<keyword evidence="3" id="KW-1185">Reference proteome</keyword>
<dbReference type="RefSeq" id="WP_145061079.1">
    <property type="nucleotide sequence ID" value="NZ_CP036263.1"/>
</dbReference>
<evidence type="ECO:0000313" key="2">
    <source>
        <dbReference type="EMBL" id="QDS99933.1"/>
    </source>
</evidence>
<evidence type="ECO:0000256" key="1">
    <source>
        <dbReference type="SAM" id="Phobius"/>
    </source>
</evidence>
<keyword evidence="1" id="KW-0812">Transmembrane</keyword>
<keyword evidence="1" id="KW-1133">Transmembrane helix</keyword>
<dbReference type="KEGG" id="amob:HG15A2_32640"/>
<organism evidence="2 3">
    <name type="scientific">Adhaeretor mobilis</name>
    <dbReference type="NCBI Taxonomy" id="1930276"/>
    <lineage>
        <taxon>Bacteria</taxon>
        <taxon>Pseudomonadati</taxon>
        <taxon>Planctomycetota</taxon>
        <taxon>Planctomycetia</taxon>
        <taxon>Pirellulales</taxon>
        <taxon>Lacipirellulaceae</taxon>
        <taxon>Adhaeretor</taxon>
    </lineage>
</organism>
<dbReference type="Proteomes" id="UP000319852">
    <property type="component" value="Chromosome"/>
</dbReference>
<reference evidence="2 3" key="1">
    <citation type="submission" date="2019-02" db="EMBL/GenBank/DDBJ databases">
        <title>Deep-cultivation of Planctomycetes and their phenomic and genomic characterization uncovers novel biology.</title>
        <authorList>
            <person name="Wiegand S."/>
            <person name="Jogler M."/>
            <person name="Boedeker C."/>
            <person name="Pinto D."/>
            <person name="Vollmers J."/>
            <person name="Rivas-Marin E."/>
            <person name="Kohn T."/>
            <person name="Peeters S.H."/>
            <person name="Heuer A."/>
            <person name="Rast P."/>
            <person name="Oberbeckmann S."/>
            <person name="Bunk B."/>
            <person name="Jeske O."/>
            <person name="Meyerdierks A."/>
            <person name="Storesund J.E."/>
            <person name="Kallscheuer N."/>
            <person name="Luecker S."/>
            <person name="Lage O.M."/>
            <person name="Pohl T."/>
            <person name="Merkel B.J."/>
            <person name="Hornburger P."/>
            <person name="Mueller R.-W."/>
            <person name="Bruemmer F."/>
            <person name="Labrenz M."/>
            <person name="Spormann A.M."/>
            <person name="Op den Camp H."/>
            <person name="Overmann J."/>
            <person name="Amann R."/>
            <person name="Jetten M.S.M."/>
            <person name="Mascher T."/>
            <person name="Medema M.H."/>
            <person name="Devos D.P."/>
            <person name="Kaster A.-K."/>
            <person name="Ovreas L."/>
            <person name="Rohde M."/>
            <person name="Galperin M.Y."/>
            <person name="Jogler C."/>
        </authorList>
    </citation>
    <scope>NUCLEOTIDE SEQUENCE [LARGE SCALE GENOMIC DNA]</scope>
    <source>
        <strain evidence="2 3">HG15A2</strain>
    </source>
</reference>
<name>A0A517MYK9_9BACT</name>
<keyword evidence="1" id="KW-0472">Membrane</keyword>
<proteinExistence type="predicted"/>
<protein>
    <submittedName>
        <fullName evidence="2">Uncharacterized protein</fullName>
    </submittedName>
</protein>
<dbReference type="EMBL" id="CP036263">
    <property type="protein sequence ID" value="QDS99933.1"/>
    <property type="molecule type" value="Genomic_DNA"/>
</dbReference>
<sequence>MQSELALQLLWLLVHALGLVAAWGVRASNGSRLETLGQVFFLFKLAVIALATLAGHVFCWPLWTVSAVTLGLMIVAVLVEFGGVERFATD</sequence>
<dbReference type="OrthoDB" id="282249at2"/>